<dbReference type="PANTHER" id="PTHR30349:SF81">
    <property type="entry name" value="TYROSINE RECOMBINASE XERC"/>
    <property type="match status" value="1"/>
</dbReference>
<dbReference type="NCBIfam" id="TIGR02224">
    <property type="entry name" value="recomb_XerC"/>
    <property type="match status" value="1"/>
</dbReference>
<evidence type="ECO:0000313" key="14">
    <source>
        <dbReference type="EMBL" id="ASK78179.1"/>
    </source>
</evidence>
<evidence type="ECO:0000259" key="13">
    <source>
        <dbReference type="PROSITE" id="PS51900"/>
    </source>
</evidence>
<dbReference type="Pfam" id="PF00589">
    <property type="entry name" value="Phage_integrase"/>
    <property type="match status" value="1"/>
</dbReference>
<comment type="subcellular location">
    <subcellularLocation>
        <location evidence="1 11">Cytoplasm</location>
    </subcellularLocation>
</comment>
<dbReference type="InterPro" id="IPR023009">
    <property type="entry name" value="Tyrosine_recombinase_XerC/XerD"/>
</dbReference>
<dbReference type="GO" id="GO:0003677">
    <property type="term" value="F:DNA binding"/>
    <property type="evidence" value="ECO:0007669"/>
    <property type="project" value="UniProtKB-UniRule"/>
</dbReference>
<dbReference type="KEGG" id="pmai:CF386_03585"/>
<evidence type="ECO:0000256" key="7">
    <source>
        <dbReference type="ARBA" id="ARBA00022908"/>
    </source>
</evidence>
<dbReference type="InterPro" id="IPR011931">
    <property type="entry name" value="Recomb_XerC"/>
</dbReference>
<dbReference type="HAMAP" id="MF_01808">
    <property type="entry name" value="Recomb_XerC_XerD"/>
    <property type="match status" value="1"/>
</dbReference>
<dbReference type="CDD" id="cd00798">
    <property type="entry name" value="INT_XerDC_C"/>
    <property type="match status" value="1"/>
</dbReference>
<dbReference type="Pfam" id="PF02899">
    <property type="entry name" value="Phage_int_SAM_1"/>
    <property type="match status" value="1"/>
</dbReference>
<organism evidence="14 15">
    <name type="scientific">Paraphotobacterium marinum</name>
    <dbReference type="NCBI Taxonomy" id="1755811"/>
    <lineage>
        <taxon>Bacteria</taxon>
        <taxon>Pseudomonadati</taxon>
        <taxon>Pseudomonadota</taxon>
        <taxon>Gammaproteobacteria</taxon>
        <taxon>Vibrionales</taxon>
        <taxon>Vibrionaceae</taxon>
        <taxon>Paraphotobacterium</taxon>
    </lineage>
</organism>
<dbReference type="GO" id="GO:0009037">
    <property type="term" value="F:tyrosine-based site-specific recombinase activity"/>
    <property type="evidence" value="ECO:0007669"/>
    <property type="project" value="UniProtKB-UniRule"/>
</dbReference>
<dbReference type="InterPro" id="IPR050090">
    <property type="entry name" value="Tyrosine_recombinase_XerCD"/>
</dbReference>
<dbReference type="Gene3D" id="1.10.150.130">
    <property type="match status" value="1"/>
</dbReference>
<dbReference type="PANTHER" id="PTHR30349">
    <property type="entry name" value="PHAGE INTEGRASE-RELATED"/>
    <property type="match status" value="1"/>
</dbReference>
<dbReference type="SUPFAM" id="SSF56349">
    <property type="entry name" value="DNA breaking-rejoining enzymes"/>
    <property type="match status" value="1"/>
</dbReference>
<dbReference type="EMBL" id="CP022355">
    <property type="protein sequence ID" value="ASK78179.1"/>
    <property type="molecule type" value="Genomic_DNA"/>
</dbReference>
<evidence type="ECO:0000256" key="2">
    <source>
        <dbReference type="ARBA" id="ARBA00006657"/>
    </source>
</evidence>
<dbReference type="GO" id="GO:0006313">
    <property type="term" value="P:DNA transposition"/>
    <property type="evidence" value="ECO:0007669"/>
    <property type="project" value="UniProtKB-UniRule"/>
</dbReference>
<keyword evidence="10 11" id="KW-0131">Cell cycle</keyword>
<keyword evidence="8 11" id="KW-0238">DNA-binding</keyword>
<dbReference type="AlphaFoldDB" id="A0A220VCW0"/>
<keyword evidence="5 11" id="KW-0132">Cell division</keyword>
<feature type="active site" evidence="11">
    <location>
        <position position="244"/>
    </location>
</feature>
<dbReference type="PROSITE" id="PS51898">
    <property type="entry name" value="TYR_RECOMBINASE"/>
    <property type="match status" value="1"/>
</dbReference>
<comment type="subunit">
    <text evidence="11">Forms a cyclic heterotetrameric complex composed of two molecules of XerC and two molecules of XerD.</text>
</comment>
<dbReference type="InterPro" id="IPR013762">
    <property type="entry name" value="Integrase-like_cat_sf"/>
</dbReference>
<keyword evidence="6 11" id="KW-0159">Chromosome partition</keyword>
<dbReference type="GO" id="GO:0007059">
    <property type="term" value="P:chromosome segregation"/>
    <property type="evidence" value="ECO:0007669"/>
    <property type="project" value="UniProtKB-UniRule"/>
</dbReference>
<evidence type="ECO:0000256" key="1">
    <source>
        <dbReference type="ARBA" id="ARBA00004496"/>
    </source>
</evidence>
<sequence>MDKEQMLDYFLNYLKYEKNTSIHTLKNYKRNLLEIKLFFEKNHFDSWRDVDVHKVRQFASYLKRKGLKSTSISTKLSSLRSFLNFLVHEGFLEVNPAISLNSPRKDKLLPKNIEVDEINKLLAFESDDPLSIRDKAIMELMYGSGLRLSEVVALNLSDLNCKNHEIKVIGKGDKERLLPFQGQSLKAMTEWLKYRDDFVNNLSNDAVFLSKQGKRISHRSIQKRLSEWGKKQSLSSHLNPHKLRHSFATHLLESSRNLRAVQELLGHANLSTTQVYTHLDFQHLASVYDQAHPRAKKSNKK</sequence>
<evidence type="ECO:0000256" key="6">
    <source>
        <dbReference type="ARBA" id="ARBA00022829"/>
    </source>
</evidence>
<evidence type="ECO:0000256" key="4">
    <source>
        <dbReference type="ARBA" id="ARBA00022490"/>
    </source>
</evidence>
<dbReference type="OrthoDB" id="9801717at2"/>
<evidence type="ECO:0000256" key="11">
    <source>
        <dbReference type="HAMAP-Rule" id="MF_01808"/>
    </source>
</evidence>
<dbReference type="Gene3D" id="1.10.443.10">
    <property type="entry name" value="Intergrase catalytic core"/>
    <property type="match status" value="1"/>
</dbReference>
<evidence type="ECO:0000256" key="5">
    <source>
        <dbReference type="ARBA" id="ARBA00022618"/>
    </source>
</evidence>
<feature type="active site" evidence="11">
    <location>
        <position position="171"/>
    </location>
</feature>
<keyword evidence="9 11" id="KW-0233">DNA recombination</keyword>
<dbReference type="GO" id="GO:0051301">
    <property type="term" value="P:cell division"/>
    <property type="evidence" value="ECO:0007669"/>
    <property type="project" value="UniProtKB-UniRule"/>
</dbReference>
<evidence type="ECO:0000256" key="3">
    <source>
        <dbReference type="ARBA" id="ARBA00015804"/>
    </source>
</evidence>
<keyword evidence="7 11" id="KW-0229">DNA integration</keyword>
<gene>
    <name evidence="11 14" type="primary">xerC</name>
    <name evidence="14" type="ORF">CF386_03585</name>
</gene>
<dbReference type="InterPro" id="IPR011010">
    <property type="entry name" value="DNA_brk_join_enz"/>
</dbReference>
<feature type="active site" evidence="11">
    <location>
        <position position="147"/>
    </location>
</feature>
<evidence type="ECO:0000256" key="9">
    <source>
        <dbReference type="ARBA" id="ARBA00023172"/>
    </source>
</evidence>
<dbReference type="GO" id="GO:0005737">
    <property type="term" value="C:cytoplasm"/>
    <property type="evidence" value="ECO:0007669"/>
    <property type="project" value="UniProtKB-SubCell"/>
</dbReference>
<keyword evidence="4 11" id="KW-0963">Cytoplasm</keyword>
<evidence type="ECO:0000256" key="10">
    <source>
        <dbReference type="ARBA" id="ARBA00023306"/>
    </source>
</evidence>
<protein>
    <recommendedName>
        <fullName evidence="3 11">Tyrosine recombinase XerC</fullName>
    </recommendedName>
</protein>
<dbReference type="InterPro" id="IPR010998">
    <property type="entry name" value="Integrase_recombinase_N"/>
</dbReference>
<feature type="active site" evidence="11">
    <location>
        <position position="267"/>
    </location>
</feature>
<comment type="function">
    <text evidence="11">Site-specific tyrosine recombinase, which acts by catalyzing the cutting and rejoining of the recombining DNA molecules. The XerC-XerD complex is essential to convert dimers of the bacterial chromosome into monomers to permit their segregation at cell division. It also contributes to the segregational stability of plasmids.</text>
</comment>
<dbReference type="Proteomes" id="UP000242175">
    <property type="component" value="Chromosome large"/>
</dbReference>
<dbReference type="RefSeq" id="WP_089073088.1">
    <property type="nucleotide sequence ID" value="NZ_CBCSAM010000010.1"/>
</dbReference>
<evidence type="ECO:0000313" key="15">
    <source>
        <dbReference type="Proteomes" id="UP000242175"/>
    </source>
</evidence>
<dbReference type="NCBIfam" id="NF001399">
    <property type="entry name" value="PRK00283.1"/>
    <property type="match status" value="1"/>
</dbReference>
<dbReference type="InterPro" id="IPR044068">
    <property type="entry name" value="CB"/>
</dbReference>
<dbReference type="InterPro" id="IPR002104">
    <property type="entry name" value="Integrase_catalytic"/>
</dbReference>
<keyword evidence="15" id="KW-1185">Reference proteome</keyword>
<accession>A0A220VCW0</accession>
<dbReference type="PROSITE" id="PS51900">
    <property type="entry name" value="CB"/>
    <property type="match status" value="1"/>
</dbReference>
<name>A0A220VCW0_9GAMM</name>
<dbReference type="InterPro" id="IPR004107">
    <property type="entry name" value="Integrase_SAM-like_N"/>
</dbReference>
<feature type="domain" description="Tyr recombinase" evidence="12">
    <location>
        <begin position="108"/>
        <end position="289"/>
    </location>
</feature>
<feature type="active site" evidence="11">
    <location>
        <position position="241"/>
    </location>
</feature>
<evidence type="ECO:0000259" key="12">
    <source>
        <dbReference type="PROSITE" id="PS51898"/>
    </source>
</evidence>
<feature type="domain" description="Core-binding (CB)" evidence="13">
    <location>
        <begin position="1"/>
        <end position="87"/>
    </location>
</feature>
<comment type="similarity">
    <text evidence="2 11">Belongs to the 'phage' integrase family. XerC subfamily.</text>
</comment>
<proteinExistence type="inferred from homology"/>
<reference evidence="14 15" key="1">
    <citation type="journal article" date="2016" name="Int. J. Syst. Evol. Microbiol.">
        <title>Paraphotobacterium marinum gen. nov., sp. nov., a member of the family Vibrionaceae, isolated from surface seawater.</title>
        <authorList>
            <person name="Huang Z."/>
            <person name="Dong C."/>
            <person name="Shao Z."/>
        </authorList>
    </citation>
    <scope>NUCLEOTIDE SEQUENCE [LARGE SCALE GENOMIC DNA]</scope>
    <source>
        <strain evidence="14 15">NSCS20N07D</strain>
    </source>
</reference>
<evidence type="ECO:0000256" key="8">
    <source>
        <dbReference type="ARBA" id="ARBA00023125"/>
    </source>
</evidence>
<feature type="active site" description="O-(3'-phospho-DNA)-tyrosine intermediate" evidence="11">
    <location>
        <position position="276"/>
    </location>
</feature>